<name>A0ABV7YW62_9BACT</name>
<feature type="transmembrane region" description="Helical" evidence="2">
    <location>
        <begin position="19"/>
        <end position="37"/>
    </location>
</feature>
<dbReference type="EMBL" id="JBHRYQ010000001">
    <property type="protein sequence ID" value="MFC3811067.1"/>
    <property type="molecule type" value="Genomic_DNA"/>
</dbReference>
<reference evidence="4" key="1">
    <citation type="journal article" date="2019" name="Int. J. Syst. Evol. Microbiol.">
        <title>The Global Catalogue of Microorganisms (GCM) 10K type strain sequencing project: providing services to taxonomists for standard genome sequencing and annotation.</title>
        <authorList>
            <consortium name="The Broad Institute Genomics Platform"/>
            <consortium name="The Broad Institute Genome Sequencing Center for Infectious Disease"/>
            <person name="Wu L."/>
            <person name="Ma J."/>
        </authorList>
    </citation>
    <scope>NUCLEOTIDE SEQUENCE [LARGE SCALE GENOMIC DNA]</scope>
    <source>
        <strain evidence="4">CECT 7956</strain>
    </source>
</reference>
<keyword evidence="2" id="KW-0472">Membrane</keyword>
<dbReference type="Proteomes" id="UP001595616">
    <property type="component" value="Unassembled WGS sequence"/>
</dbReference>
<dbReference type="RefSeq" id="WP_379837741.1">
    <property type="nucleotide sequence ID" value="NZ_JBHRYQ010000001.1"/>
</dbReference>
<keyword evidence="2" id="KW-0812">Transmembrane</keyword>
<protein>
    <recommendedName>
        <fullName evidence="5">Tryptophan-rich sensory protein</fullName>
    </recommendedName>
</protein>
<organism evidence="3 4">
    <name type="scientific">Lacihabitans lacunae</name>
    <dbReference type="NCBI Taxonomy" id="1028214"/>
    <lineage>
        <taxon>Bacteria</taxon>
        <taxon>Pseudomonadati</taxon>
        <taxon>Bacteroidota</taxon>
        <taxon>Cytophagia</taxon>
        <taxon>Cytophagales</taxon>
        <taxon>Leadbetterellaceae</taxon>
        <taxon>Lacihabitans</taxon>
    </lineage>
</organism>
<comment type="caution">
    <text evidence="3">The sequence shown here is derived from an EMBL/GenBank/DDBJ whole genome shotgun (WGS) entry which is preliminary data.</text>
</comment>
<proteinExistence type="predicted"/>
<evidence type="ECO:0000313" key="3">
    <source>
        <dbReference type="EMBL" id="MFC3811067.1"/>
    </source>
</evidence>
<evidence type="ECO:0008006" key="5">
    <source>
        <dbReference type="Google" id="ProtNLM"/>
    </source>
</evidence>
<accession>A0ABV7YW62</accession>
<feature type="region of interest" description="Disordered" evidence="1">
    <location>
        <begin position="485"/>
        <end position="513"/>
    </location>
</feature>
<feature type="transmembrane region" description="Helical" evidence="2">
    <location>
        <begin position="43"/>
        <end position="61"/>
    </location>
</feature>
<evidence type="ECO:0000256" key="1">
    <source>
        <dbReference type="SAM" id="MobiDB-lite"/>
    </source>
</evidence>
<feature type="transmembrane region" description="Helical" evidence="2">
    <location>
        <begin position="117"/>
        <end position="135"/>
    </location>
</feature>
<keyword evidence="4" id="KW-1185">Reference proteome</keyword>
<sequence length="727" mass="83319">MQNINNVIHIQERKLKLRLLAESILLGGSVYFLLSIFDLNFSIRLFISLVFFNAWFIYFWIKKPIHPSAIQTLHAQNPNLEHSLSLVNKKDKNLAEELQLERIENLKLTTNWGALRYSKYLLIAFLSSLSLFFGVKNLKFSQKQNDIISEAKRISSTKSTPTFPIYKQSSVHISPPNYTGLPQTESGDLNISTYVGSHATWTVKFENTENLTVKFANQKNQQLNFKKTQNGTYALSETIISSGFYSIKAFYLDSLIYQSDFYRIEAKVDESPKIEPTSKELYKMHFLKDPKTFQISAKISDDFKVKQAYLVATVARGSGENVKFRELKIPISEQNFKSAQIKKTIDLKALKFSPGDELYYYWAAFDNKSPEPNFSKSDTYFVVFKDTAANEDTELSTMAMNILPEYFRSQRQIIIDTEKLIKKKAKIKKEAFNSESNEIGFDQKVLRMRYGQYLGEEFETNIGHSEPGHDADEGNMLKGFMHAHDSEDHEDDQHSAEPEHHHAPDNPMSGDKDPVAALLEDYVHAHDDGELNTYYEQSTKSLLKMALEQMWQAELHLRLYEPEKAIPFENKALEYLKNAQQKSRVYVKKTGFDPPPIKEKEKRLTGELNKFNENQKFEKTLSENQVKTLAAEVLTFLDYNTLSTYQVQKVLLLGQNLGVLISNGPRADLSILGTLQKLANQKSLNNQEKNKAKTVLLHVLGGEKKGETSFKNTTSNPKLKKAFWDAL</sequence>
<gene>
    <name evidence="3" type="ORF">ACFOOI_10410</name>
</gene>
<keyword evidence="2" id="KW-1133">Transmembrane helix</keyword>
<evidence type="ECO:0000256" key="2">
    <source>
        <dbReference type="SAM" id="Phobius"/>
    </source>
</evidence>
<evidence type="ECO:0000313" key="4">
    <source>
        <dbReference type="Proteomes" id="UP001595616"/>
    </source>
</evidence>